<reference evidence="1 2" key="1">
    <citation type="journal article" date="2019" name="Mol. Biol. Evol.">
        <title>Blast fungal genomes show frequent chromosomal changes, gene gains and losses, and effector gene turnover.</title>
        <authorList>
            <person name="Gomez Luciano L.B."/>
            <person name="Jason Tsai I."/>
            <person name="Chuma I."/>
            <person name="Tosa Y."/>
            <person name="Chen Y.H."/>
            <person name="Li J.Y."/>
            <person name="Li M.Y."/>
            <person name="Jade Lu M.Y."/>
            <person name="Nakayashiki H."/>
            <person name="Li W.H."/>
        </authorList>
    </citation>
    <scope>NUCLEOTIDE SEQUENCE [LARGE SCALE GENOMIC DNA]</scope>
    <source>
        <strain evidence="1 2">NI907</strain>
    </source>
</reference>
<dbReference type="Proteomes" id="UP000515153">
    <property type="component" value="Chromosome I"/>
</dbReference>
<accession>A0A6P8B707</accession>
<evidence type="ECO:0000313" key="2">
    <source>
        <dbReference type="RefSeq" id="XP_030982799.1"/>
    </source>
</evidence>
<reference evidence="2" key="3">
    <citation type="submission" date="2025-08" db="UniProtKB">
        <authorList>
            <consortium name="RefSeq"/>
        </authorList>
    </citation>
    <scope>IDENTIFICATION</scope>
    <source>
        <strain evidence="2">NI907</strain>
    </source>
</reference>
<gene>
    <name evidence="2" type="ORF">PgNI_06551</name>
</gene>
<sequence length="33" mass="3767">MASMNGRARFFSSRAAAKVFVRLLWPRLKPMVA</sequence>
<name>A0A6P8B707_PYRGI</name>
<dbReference type="AlphaFoldDB" id="A0A6P8B707"/>
<evidence type="ECO:0000313" key="1">
    <source>
        <dbReference type="Proteomes" id="UP000515153"/>
    </source>
</evidence>
<organism evidence="1 2">
    <name type="scientific">Pyricularia grisea</name>
    <name type="common">Crabgrass-specific blast fungus</name>
    <name type="synonym">Magnaporthe grisea</name>
    <dbReference type="NCBI Taxonomy" id="148305"/>
    <lineage>
        <taxon>Eukaryota</taxon>
        <taxon>Fungi</taxon>
        <taxon>Dikarya</taxon>
        <taxon>Ascomycota</taxon>
        <taxon>Pezizomycotina</taxon>
        <taxon>Sordariomycetes</taxon>
        <taxon>Sordariomycetidae</taxon>
        <taxon>Magnaporthales</taxon>
        <taxon>Pyriculariaceae</taxon>
        <taxon>Pyricularia</taxon>
    </lineage>
</organism>
<proteinExistence type="predicted"/>
<keyword evidence="1" id="KW-1185">Reference proteome</keyword>
<dbReference type="GeneID" id="41961483"/>
<dbReference type="RefSeq" id="XP_030982799.1">
    <property type="nucleotide sequence ID" value="XM_031126574.1"/>
</dbReference>
<protein>
    <submittedName>
        <fullName evidence="2">Uncharacterized protein</fullName>
    </submittedName>
</protein>
<dbReference type="KEGG" id="pgri:PgNI_06551"/>
<reference evidence="2" key="2">
    <citation type="submission" date="2019-10" db="EMBL/GenBank/DDBJ databases">
        <authorList>
            <consortium name="NCBI Genome Project"/>
        </authorList>
    </citation>
    <scope>NUCLEOTIDE SEQUENCE</scope>
    <source>
        <strain evidence="2">NI907</strain>
    </source>
</reference>